<name>A0A0F9L3M4_9ZZZZ</name>
<evidence type="ECO:0000313" key="1">
    <source>
        <dbReference type="EMBL" id="KKM44172.1"/>
    </source>
</evidence>
<dbReference type="EMBL" id="LAZR01012078">
    <property type="protein sequence ID" value="KKM44172.1"/>
    <property type="molecule type" value="Genomic_DNA"/>
</dbReference>
<sequence length="95" mass="11271">MTYQEQHPMGGTESDSPDHLRIVAEGGKVDFTPEWLMEWEKEQDDKMVVLRRQVQAKRDYVFVESMYGRREHRNELQAMVKAYEVVLNLVDEVLK</sequence>
<organism evidence="1">
    <name type="scientific">marine sediment metagenome</name>
    <dbReference type="NCBI Taxonomy" id="412755"/>
    <lineage>
        <taxon>unclassified sequences</taxon>
        <taxon>metagenomes</taxon>
        <taxon>ecological metagenomes</taxon>
    </lineage>
</organism>
<gene>
    <name evidence="1" type="ORF">LCGC14_1561900</name>
</gene>
<comment type="caution">
    <text evidence="1">The sequence shown here is derived from an EMBL/GenBank/DDBJ whole genome shotgun (WGS) entry which is preliminary data.</text>
</comment>
<dbReference type="AlphaFoldDB" id="A0A0F9L3M4"/>
<accession>A0A0F9L3M4</accession>
<proteinExistence type="predicted"/>
<reference evidence="1" key="1">
    <citation type="journal article" date="2015" name="Nature">
        <title>Complex archaea that bridge the gap between prokaryotes and eukaryotes.</title>
        <authorList>
            <person name="Spang A."/>
            <person name="Saw J.H."/>
            <person name="Jorgensen S.L."/>
            <person name="Zaremba-Niedzwiedzka K."/>
            <person name="Martijn J."/>
            <person name="Lind A.E."/>
            <person name="van Eijk R."/>
            <person name="Schleper C."/>
            <person name="Guy L."/>
            <person name="Ettema T.J."/>
        </authorList>
    </citation>
    <scope>NUCLEOTIDE SEQUENCE</scope>
</reference>
<protein>
    <submittedName>
        <fullName evidence="1">Uncharacterized protein</fullName>
    </submittedName>
</protein>